<evidence type="ECO:0000313" key="10">
    <source>
        <dbReference type="Proteomes" id="UP000596742"/>
    </source>
</evidence>
<comment type="cofactor">
    <cofactor evidence="1">
        <name>a divalent metal cation</name>
        <dbReference type="ChEBI" id="CHEBI:60240"/>
    </cofactor>
</comment>
<dbReference type="Proteomes" id="UP000596742">
    <property type="component" value="Unassembled WGS sequence"/>
</dbReference>
<evidence type="ECO:0000256" key="1">
    <source>
        <dbReference type="ARBA" id="ARBA00001968"/>
    </source>
</evidence>
<evidence type="ECO:0000313" key="9">
    <source>
        <dbReference type="EMBL" id="VDI18668.1"/>
    </source>
</evidence>
<dbReference type="PANTHER" id="PTHR22930">
    <property type="match status" value="1"/>
</dbReference>
<sequence length="364" mass="42090">MKSKPGRTQKGGYPWSKPRSRNWWDCIVPGFTDEEWIQNFRINKETFDFLKENLHDTLVKYDTPFRKALTVDFKIASTLWKLATNCEYRTVAHLFGIARSTACSVFHDVVTSINETLAPRFIRNPTTEKFKDIIDGFQNKWGFPNTIGAIDGTHIPILAPKEVPADYHNRKGFYSIILQAVVDSSYKFWNINVGWAGRVHDARVFAHSSIYAQFQGGNVVGKELDKRFNNTTITPFIIGDAAYPLMPWLIKPFRDNGALSAEKRYFNYKLSRARMVVENAFGRLKGRWRCLMKRNDLSTLFVPDVAECCCTLHNICETFLNEFPEEWLEQEEMNNAPNDCQAATQTGERVRDTLINYLLQEREQ</sequence>
<dbReference type="GO" id="GO:0005634">
    <property type="term" value="C:nucleus"/>
    <property type="evidence" value="ECO:0007669"/>
    <property type="project" value="UniProtKB-SubCell"/>
</dbReference>
<keyword evidence="7" id="KW-0539">Nucleus</keyword>
<dbReference type="EMBL" id="UYJE01003372">
    <property type="protein sequence ID" value="VDI18668.1"/>
    <property type="molecule type" value="Genomic_DNA"/>
</dbReference>
<keyword evidence="5" id="KW-0479">Metal-binding</keyword>
<organism evidence="9 10">
    <name type="scientific">Mytilus galloprovincialis</name>
    <name type="common">Mediterranean mussel</name>
    <dbReference type="NCBI Taxonomy" id="29158"/>
    <lineage>
        <taxon>Eukaryota</taxon>
        <taxon>Metazoa</taxon>
        <taxon>Spiralia</taxon>
        <taxon>Lophotrochozoa</taxon>
        <taxon>Mollusca</taxon>
        <taxon>Bivalvia</taxon>
        <taxon>Autobranchia</taxon>
        <taxon>Pteriomorphia</taxon>
        <taxon>Mytilida</taxon>
        <taxon>Mytiloidea</taxon>
        <taxon>Mytilidae</taxon>
        <taxon>Mytilinae</taxon>
        <taxon>Mytilus</taxon>
    </lineage>
</organism>
<keyword evidence="6" id="KW-0378">Hydrolase</keyword>
<evidence type="ECO:0000256" key="4">
    <source>
        <dbReference type="ARBA" id="ARBA00022722"/>
    </source>
</evidence>
<accession>A0A8B6DGL8</accession>
<name>A0A8B6DGL8_MYTGA</name>
<comment type="subcellular location">
    <subcellularLocation>
        <location evidence="2">Nucleus</location>
    </subcellularLocation>
</comment>
<feature type="domain" description="DDE Tnp4" evidence="8">
    <location>
        <begin position="150"/>
        <end position="314"/>
    </location>
</feature>
<dbReference type="Pfam" id="PF13359">
    <property type="entry name" value="DDE_Tnp_4"/>
    <property type="match status" value="1"/>
</dbReference>
<evidence type="ECO:0000259" key="8">
    <source>
        <dbReference type="Pfam" id="PF13359"/>
    </source>
</evidence>
<dbReference type="InterPro" id="IPR027806">
    <property type="entry name" value="HARBI1_dom"/>
</dbReference>
<comment type="caution">
    <text evidence="9">The sequence shown here is derived from an EMBL/GenBank/DDBJ whole genome shotgun (WGS) entry which is preliminary data.</text>
</comment>
<keyword evidence="10" id="KW-1185">Reference proteome</keyword>
<protein>
    <recommendedName>
        <fullName evidence="8">DDE Tnp4 domain-containing protein</fullName>
    </recommendedName>
</protein>
<gene>
    <name evidence="9" type="ORF">MGAL_10B081143</name>
</gene>
<dbReference type="GO" id="GO:0046872">
    <property type="term" value="F:metal ion binding"/>
    <property type="evidence" value="ECO:0007669"/>
    <property type="project" value="UniProtKB-KW"/>
</dbReference>
<dbReference type="AlphaFoldDB" id="A0A8B6DGL8"/>
<dbReference type="GO" id="GO:0004518">
    <property type="term" value="F:nuclease activity"/>
    <property type="evidence" value="ECO:0007669"/>
    <property type="project" value="UniProtKB-KW"/>
</dbReference>
<dbReference type="InterPro" id="IPR045249">
    <property type="entry name" value="HARBI1-like"/>
</dbReference>
<evidence type="ECO:0000256" key="6">
    <source>
        <dbReference type="ARBA" id="ARBA00022801"/>
    </source>
</evidence>
<proteinExistence type="inferred from homology"/>
<evidence type="ECO:0000256" key="3">
    <source>
        <dbReference type="ARBA" id="ARBA00006958"/>
    </source>
</evidence>
<evidence type="ECO:0000256" key="5">
    <source>
        <dbReference type="ARBA" id="ARBA00022723"/>
    </source>
</evidence>
<dbReference type="PANTHER" id="PTHR22930:SF85">
    <property type="entry name" value="GH03217P-RELATED"/>
    <property type="match status" value="1"/>
</dbReference>
<dbReference type="OrthoDB" id="5983017at2759"/>
<keyword evidence="4" id="KW-0540">Nuclease</keyword>
<comment type="similarity">
    <text evidence="3">Belongs to the HARBI1 family.</text>
</comment>
<reference evidence="9" key="1">
    <citation type="submission" date="2018-11" db="EMBL/GenBank/DDBJ databases">
        <authorList>
            <person name="Alioto T."/>
            <person name="Alioto T."/>
        </authorList>
    </citation>
    <scope>NUCLEOTIDE SEQUENCE</scope>
</reference>
<evidence type="ECO:0000256" key="2">
    <source>
        <dbReference type="ARBA" id="ARBA00004123"/>
    </source>
</evidence>
<dbReference type="GO" id="GO:0016787">
    <property type="term" value="F:hydrolase activity"/>
    <property type="evidence" value="ECO:0007669"/>
    <property type="project" value="UniProtKB-KW"/>
</dbReference>
<evidence type="ECO:0000256" key="7">
    <source>
        <dbReference type="ARBA" id="ARBA00023242"/>
    </source>
</evidence>